<name>A0A080WNI1_TRIRC</name>
<protein>
    <submittedName>
        <fullName evidence="1">Uncharacterized protein</fullName>
    </submittedName>
</protein>
<organism evidence="1 2">
    <name type="scientific">Trichophyton rubrum (strain ATCC MYA-4607 / CBS 118892)</name>
    <name type="common">Athlete's foot fungus</name>
    <dbReference type="NCBI Taxonomy" id="559305"/>
    <lineage>
        <taxon>Eukaryota</taxon>
        <taxon>Fungi</taxon>
        <taxon>Dikarya</taxon>
        <taxon>Ascomycota</taxon>
        <taxon>Pezizomycotina</taxon>
        <taxon>Eurotiomycetes</taxon>
        <taxon>Eurotiomycetidae</taxon>
        <taxon>Onygenales</taxon>
        <taxon>Arthrodermataceae</taxon>
        <taxon>Trichophyton</taxon>
    </lineage>
</organism>
<dbReference type="RefSeq" id="XP_047606460.1">
    <property type="nucleotide sequence ID" value="XM_047751212.1"/>
</dbReference>
<accession>A0A080WNI1</accession>
<reference evidence="2" key="1">
    <citation type="journal article" date="2012" name="MBio">
        <title>Comparative genome analysis of Trichophyton rubrum and related dermatophytes reveals candidate genes involved in infection.</title>
        <authorList>
            <person name="Martinez D.A."/>
            <person name="Oliver B.G."/>
            <person name="Graeser Y."/>
            <person name="Goldberg J.M."/>
            <person name="Li W."/>
            <person name="Martinez-Rossi N.M."/>
            <person name="Monod M."/>
            <person name="Shelest E."/>
            <person name="Barton R.C."/>
            <person name="Birch E."/>
            <person name="Brakhage A.A."/>
            <person name="Chen Z."/>
            <person name="Gurr S.J."/>
            <person name="Heiman D."/>
            <person name="Heitman J."/>
            <person name="Kosti I."/>
            <person name="Rossi A."/>
            <person name="Saif S."/>
            <person name="Samalova M."/>
            <person name="Saunders C.W."/>
            <person name="Shea T."/>
            <person name="Summerbell R.C."/>
            <person name="Xu J."/>
            <person name="Young S."/>
            <person name="Zeng Q."/>
            <person name="Birren B.W."/>
            <person name="Cuomo C.A."/>
            <person name="White T.C."/>
        </authorList>
    </citation>
    <scope>NUCLEOTIDE SEQUENCE [LARGE SCALE GENOMIC DNA]</scope>
    <source>
        <strain evidence="2">ATCC MYA-4607 / CBS 118892</strain>
    </source>
</reference>
<sequence length="141" mass="15113">MVGGRTRDGWAKNLYTAQYHSIGLEYSLHQSHQSNTGPRLTRLNLKSPCPASSSVFKNLLTPLSNAFSLNMSSSSANSPRHSGPFLLPSSSYSRPSLPLTKHTKCKSTFSSALGALVSPFFAASACALSRAELEYSKSALS</sequence>
<evidence type="ECO:0000313" key="1">
    <source>
        <dbReference type="EMBL" id="KFL61795.1"/>
    </source>
</evidence>
<dbReference type="Proteomes" id="UP000008864">
    <property type="component" value="Unassembled WGS sequence"/>
</dbReference>
<dbReference type="EMBL" id="GG700652">
    <property type="protein sequence ID" value="KFL61795.1"/>
    <property type="molecule type" value="Genomic_DNA"/>
</dbReference>
<dbReference type="HOGENOM" id="CLU_1826679_0_0_1"/>
<dbReference type="AlphaFoldDB" id="A0A080WNI1"/>
<proteinExistence type="predicted"/>
<dbReference type="VEuPathDB" id="FungiDB:TERG_12220"/>
<dbReference type="GeneID" id="71777473"/>
<dbReference type="InParanoid" id="A0A080WNI1"/>
<keyword evidence="2" id="KW-1185">Reference proteome</keyword>
<evidence type="ECO:0000313" key="2">
    <source>
        <dbReference type="Proteomes" id="UP000008864"/>
    </source>
</evidence>
<gene>
    <name evidence="1" type="ORF">TERG_12220</name>
</gene>